<dbReference type="Proteomes" id="UP000658514">
    <property type="component" value="Unassembled WGS sequence"/>
</dbReference>
<keyword evidence="2" id="KW-1185">Reference proteome</keyword>
<name>A0ABR8AKD1_9CYAN</name>
<gene>
    <name evidence="1" type="ORF">H6G24_31685</name>
</gene>
<dbReference type="RefSeq" id="WP_190546979.1">
    <property type="nucleotide sequence ID" value="NZ_CAWPNO010000110.1"/>
</dbReference>
<proteinExistence type="predicted"/>
<protein>
    <submittedName>
        <fullName evidence="1">Uncharacterized protein</fullName>
    </submittedName>
</protein>
<accession>A0ABR8AKD1</accession>
<evidence type="ECO:0000313" key="1">
    <source>
        <dbReference type="EMBL" id="MBD2199980.1"/>
    </source>
</evidence>
<sequence>MIDDLPQLEPLPVIEPQPEEEREVFYPRWHCFCCQDSGLVRSMLVKLVMPNYDDNRDKWVACQNLSYNKFNQRWSGVPLHNFDTRFLPTICQKLDLKNREDWRKTVQHQVDIRALSLKLAMSGTKERTENDQREVQQRKTEVEAISHEHWMAMNDAYLGESA</sequence>
<reference evidence="1 2" key="1">
    <citation type="journal article" date="2020" name="ISME J.">
        <title>Comparative genomics reveals insights into cyanobacterial evolution and habitat adaptation.</title>
        <authorList>
            <person name="Chen M.Y."/>
            <person name="Teng W.K."/>
            <person name="Zhao L."/>
            <person name="Hu C.X."/>
            <person name="Zhou Y.K."/>
            <person name="Han B.P."/>
            <person name="Song L.R."/>
            <person name="Shu W.S."/>
        </authorList>
    </citation>
    <scope>NUCLEOTIDE SEQUENCE [LARGE SCALE GENOMIC DNA]</scope>
    <source>
        <strain evidence="1 2">FACHB-288</strain>
    </source>
</reference>
<dbReference type="EMBL" id="JACJQH010000073">
    <property type="protein sequence ID" value="MBD2199980.1"/>
    <property type="molecule type" value="Genomic_DNA"/>
</dbReference>
<organism evidence="1 2">
    <name type="scientific">Calothrix parietina FACHB-288</name>
    <dbReference type="NCBI Taxonomy" id="2692896"/>
    <lineage>
        <taxon>Bacteria</taxon>
        <taxon>Bacillati</taxon>
        <taxon>Cyanobacteriota</taxon>
        <taxon>Cyanophyceae</taxon>
        <taxon>Nostocales</taxon>
        <taxon>Calotrichaceae</taxon>
        <taxon>Calothrix</taxon>
    </lineage>
</organism>
<comment type="caution">
    <text evidence="1">The sequence shown here is derived from an EMBL/GenBank/DDBJ whole genome shotgun (WGS) entry which is preliminary data.</text>
</comment>
<evidence type="ECO:0000313" key="2">
    <source>
        <dbReference type="Proteomes" id="UP000658514"/>
    </source>
</evidence>